<dbReference type="EMBL" id="CAAALY010256911">
    <property type="protein sequence ID" value="VEL38105.1"/>
    <property type="molecule type" value="Genomic_DNA"/>
</dbReference>
<dbReference type="SUPFAM" id="SSF103473">
    <property type="entry name" value="MFS general substrate transporter"/>
    <property type="match status" value="1"/>
</dbReference>
<accession>A0A448XJH6</accession>
<dbReference type="PANTHER" id="PTHR10924">
    <property type="entry name" value="MAJOR FACILITATOR SUPERFAMILY PROTEIN-RELATED"/>
    <property type="match status" value="1"/>
</dbReference>
<keyword evidence="8" id="KW-1185">Reference proteome</keyword>
<dbReference type="PANTHER" id="PTHR10924:SF6">
    <property type="entry name" value="SOLUTE CARRIER FAMILY 49 MEMBER A3"/>
    <property type="match status" value="1"/>
</dbReference>
<evidence type="ECO:0000256" key="5">
    <source>
        <dbReference type="SAM" id="Phobius"/>
    </source>
</evidence>
<keyword evidence="2 5" id="KW-0812">Transmembrane</keyword>
<dbReference type="InterPro" id="IPR020846">
    <property type="entry name" value="MFS_dom"/>
</dbReference>
<feature type="transmembrane region" description="Helical" evidence="5">
    <location>
        <begin position="26"/>
        <end position="49"/>
    </location>
</feature>
<dbReference type="InterPro" id="IPR049680">
    <property type="entry name" value="FLVCR1-2_SLC49-like"/>
</dbReference>
<feature type="transmembrane region" description="Helical" evidence="5">
    <location>
        <begin position="260"/>
        <end position="283"/>
    </location>
</feature>
<organism evidence="7 8">
    <name type="scientific">Protopolystoma xenopodis</name>
    <dbReference type="NCBI Taxonomy" id="117903"/>
    <lineage>
        <taxon>Eukaryota</taxon>
        <taxon>Metazoa</taxon>
        <taxon>Spiralia</taxon>
        <taxon>Lophotrochozoa</taxon>
        <taxon>Platyhelminthes</taxon>
        <taxon>Monogenea</taxon>
        <taxon>Polyopisthocotylea</taxon>
        <taxon>Polystomatidea</taxon>
        <taxon>Polystomatidae</taxon>
        <taxon>Protopolystoma</taxon>
    </lineage>
</organism>
<keyword evidence="4 5" id="KW-0472">Membrane</keyword>
<dbReference type="AlphaFoldDB" id="A0A448XJH6"/>
<feature type="transmembrane region" description="Helical" evidence="5">
    <location>
        <begin position="154"/>
        <end position="177"/>
    </location>
</feature>
<evidence type="ECO:0000313" key="7">
    <source>
        <dbReference type="EMBL" id="VEL38105.1"/>
    </source>
</evidence>
<feature type="transmembrane region" description="Helical" evidence="5">
    <location>
        <begin position="295"/>
        <end position="314"/>
    </location>
</feature>
<dbReference type="Gene3D" id="1.20.1250.20">
    <property type="entry name" value="MFS general substrate transporter like domains"/>
    <property type="match status" value="2"/>
</dbReference>
<dbReference type="Pfam" id="PF07690">
    <property type="entry name" value="MFS_1"/>
    <property type="match status" value="1"/>
</dbReference>
<evidence type="ECO:0000256" key="3">
    <source>
        <dbReference type="ARBA" id="ARBA00022989"/>
    </source>
</evidence>
<sequence>MSAYIWISFSPVADHTLKFYNTDEDIVNWLSAVFIITTIVFGLPAIFIVDYFGVRVVIIFSSFFLFICGIFRVITSSFLPFHSNNIKIALLFVGQISASFSQPLLMFLPTKLAFVWFPDRQRTIANTIGSLGNPLGVLLGSGLVPIIVQSFEDIPLLNWITFSITCVGPFLALITIFHDRPKIPPSIAAYIVEEKRSAYSHSGFSFTRTIRIYGEYILQALRVPGFIILWISFSTALAYFTVFSALAQQILCAKGYSDKFAGLVGSLMIICGLIGAAISAIIMDRTGKLKEMIKICYCLAILGEAGLSTLLFIPKMAAGILVFSCWLGTFGFAQYSVILEAAAEATYPVPESITTGLLIVGSQILSLVFLPMLQAVSPYLDESSFEAFSPTCGQASHPKVCSIYSICYYELGF</sequence>
<feature type="transmembrane region" description="Helical" evidence="5">
    <location>
        <begin position="86"/>
        <end position="108"/>
    </location>
</feature>
<dbReference type="PROSITE" id="PS50850">
    <property type="entry name" value="MFS"/>
    <property type="match status" value="1"/>
</dbReference>
<dbReference type="Proteomes" id="UP000784294">
    <property type="component" value="Unassembled WGS sequence"/>
</dbReference>
<evidence type="ECO:0000256" key="1">
    <source>
        <dbReference type="ARBA" id="ARBA00004141"/>
    </source>
</evidence>
<proteinExistence type="predicted"/>
<dbReference type="InterPro" id="IPR036259">
    <property type="entry name" value="MFS_trans_sf"/>
</dbReference>
<evidence type="ECO:0000256" key="2">
    <source>
        <dbReference type="ARBA" id="ARBA00022692"/>
    </source>
</evidence>
<feature type="transmembrane region" description="Helical" evidence="5">
    <location>
        <begin position="355"/>
        <end position="376"/>
    </location>
</feature>
<dbReference type="InterPro" id="IPR011701">
    <property type="entry name" value="MFS"/>
</dbReference>
<feature type="transmembrane region" description="Helical" evidence="5">
    <location>
        <begin position="226"/>
        <end position="248"/>
    </location>
</feature>
<feature type="transmembrane region" description="Helical" evidence="5">
    <location>
        <begin position="128"/>
        <end position="148"/>
    </location>
</feature>
<keyword evidence="3 5" id="KW-1133">Transmembrane helix</keyword>
<protein>
    <recommendedName>
        <fullName evidence="6">Major facilitator superfamily (MFS) profile domain-containing protein</fullName>
    </recommendedName>
</protein>
<reference evidence="7" key="1">
    <citation type="submission" date="2018-11" db="EMBL/GenBank/DDBJ databases">
        <authorList>
            <consortium name="Pathogen Informatics"/>
        </authorList>
    </citation>
    <scope>NUCLEOTIDE SEQUENCE</scope>
</reference>
<feature type="domain" description="Major facilitator superfamily (MFS) profile" evidence="6">
    <location>
        <begin position="1"/>
        <end position="413"/>
    </location>
</feature>
<evidence type="ECO:0000256" key="4">
    <source>
        <dbReference type="ARBA" id="ARBA00023136"/>
    </source>
</evidence>
<gene>
    <name evidence="7" type="ORF">PXEA_LOCUS31545</name>
</gene>
<dbReference type="GO" id="GO:0016020">
    <property type="term" value="C:membrane"/>
    <property type="evidence" value="ECO:0007669"/>
    <property type="project" value="UniProtKB-SubCell"/>
</dbReference>
<feature type="transmembrane region" description="Helical" evidence="5">
    <location>
        <begin position="56"/>
        <end position="74"/>
    </location>
</feature>
<comment type="caution">
    <text evidence="7">The sequence shown here is derived from an EMBL/GenBank/DDBJ whole genome shotgun (WGS) entry which is preliminary data.</text>
</comment>
<feature type="transmembrane region" description="Helical" evidence="5">
    <location>
        <begin position="320"/>
        <end position="343"/>
    </location>
</feature>
<comment type="subcellular location">
    <subcellularLocation>
        <location evidence="1">Membrane</location>
        <topology evidence="1">Multi-pass membrane protein</topology>
    </subcellularLocation>
</comment>
<evidence type="ECO:0000313" key="8">
    <source>
        <dbReference type="Proteomes" id="UP000784294"/>
    </source>
</evidence>
<dbReference type="OrthoDB" id="422206at2759"/>
<evidence type="ECO:0000259" key="6">
    <source>
        <dbReference type="PROSITE" id="PS50850"/>
    </source>
</evidence>
<dbReference type="GO" id="GO:0022857">
    <property type="term" value="F:transmembrane transporter activity"/>
    <property type="evidence" value="ECO:0007669"/>
    <property type="project" value="InterPro"/>
</dbReference>
<name>A0A448XJH6_9PLAT</name>